<keyword evidence="4" id="KW-1185">Reference proteome</keyword>
<evidence type="ECO:0000313" key="4">
    <source>
        <dbReference type="Proteomes" id="UP001208912"/>
    </source>
</evidence>
<dbReference type="RefSeq" id="WP_265353461.1">
    <property type="nucleotide sequence ID" value="NZ_JAMQPL010000021.1"/>
</dbReference>
<name>A0AAW5VQ54_9LEPT</name>
<comment type="caution">
    <text evidence="2">The sequence shown here is derived from an EMBL/GenBank/DDBJ whole genome shotgun (WGS) entry which is preliminary data.</text>
</comment>
<organism evidence="2 3">
    <name type="scientific">Leptospira soteropolitanensis</name>
    <dbReference type="NCBI Taxonomy" id="2950025"/>
    <lineage>
        <taxon>Bacteria</taxon>
        <taxon>Pseudomonadati</taxon>
        <taxon>Spirochaetota</taxon>
        <taxon>Spirochaetia</taxon>
        <taxon>Leptospirales</taxon>
        <taxon>Leptospiraceae</taxon>
        <taxon>Leptospira</taxon>
    </lineage>
</organism>
<reference evidence="2 4" key="1">
    <citation type="submission" date="2022-06" db="EMBL/GenBank/DDBJ databases">
        <title>Leptospira isolates from biofilms formed at urban environments.</title>
        <authorList>
            <person name="Ribeiro P.S."/>
            <person name="Sousa T."/>
            <person name="Carvalho N."/>
            <person name="Aburjaile F."/>
            <person name="Neves F."/>
            <person name="Oliveira D."/>
            <person name="Blanco L."/>
            <person name="Lima J."/>
            <person name="Costa F."/>
            <person name="Brenig B."/>
            <person name="Soares S."/>
            <person name="Ramos R."/>
            <person name="Goes-Neto A."/>
            <person name="Matiuzzi M."/>
            <person name="Azevedo V."/>
            <person name="Ristow P."/>
        </authorList>
    </citation>
    <scope>NUCLEOTIDE SEQUENCE</scope>
    <source>
        <strain evidence="1 4">VSF19</strain>
        <strain evidence="2">VSF20</strain>
    </source>
</reference>
<evidence type="ECO:0008006" key="5">
    <source>
        <dbReference type="Google" id="ProtNLM"/>
    </source>
</evidence>
<evidence type="ECO:0000313" key="1">
    <source>
        <dbReference type="EMBL" id="MCW7528369.1"/>
    </source>
</evidence>
<evidence type="ECO:0000313" key="2">
    <source>
        <dbReference type="EMBL" id="MCW7532260.1"/>
    </source>
</evidence>
<dbReference type="AlphaFoldDB" id="A0AAW5VQ54"/>
<protein>
    <recommendedName>
        <fullName evidence="5">DUF2726 domain-containing protein</fullName>
    </recommendedName>
</protein>
<dbReference type="Gene3D" id="3.40.960.10">
    <property type="entry name" value="VSR Endonuclease"/>
    <property type="match status" value="1"/>
</dbReference>
<dbReference type="Proteomes" id="UP001208540">
    <property type="component" value="Unassembled WGS sequence"/>
</dbReference>
<evidence type="ECO:0000313" key="3">
    <source>
        <dbReference type="Proteomes" id="UP001208540"/>
    </source>
</evidence>
<accession>A0AAW5VQ54</accession>
<dbReference type="EMBL" id="JAMQPL010000021">
    <property type="protein sequence ID" value="MCW7532260.1"/>
    <property type="molecule type" value="Genomic_DNA"/>
</dbReference>
<gene>
    <name evidence="1" type="ORF">ND861_18575</name>
    <name evidence="2" type="ORF">ND862_18735</name>
</gene>
<proteinExistence type="predicted"/>
<dbReference type="Proteomes" id="UP001208912">
    <property type="component" value="Unassembled WGS sequence"/>
</dbReference>
<sequence length="345" mass="40543">MNAEQSEFYKRVEQSLIKGEYIDIAGNISYVFLFLYKLISRWNKLGFENLSEYLIYLSEIYAHENKLSEYCLLWAHDCLLGLKKYEIYLEKTEPKLPYGTATHISNLRLNIQKKIGLEANPIDILLMVGGRKSKFIVNNEALYKDKCREIFSKFPKDNENWFLLFDSWNIENKLYPHLLFSGAVIPKNPEMDFKIEAFYSAYGKLDQIKNLSKEAENLARKEMGVPLIGEGWISETELFRKLELEFPITKVIQHGQPDWLGRQHFDIWFPNWKIAVEYHGKQHFEPVEFFGGASNFDKTVERDLRKAEIARKNKVHLIIVKENYDLQLLITEIKNISNRRISAPS</sequence>
<dbReference type="EMBL" id="JAMQPM010000015">
    <property type="protein sequence ID" value="MCW7528369.1"/>
    <property type="molecule type" value="Genomic_DNA"/>
</dbReference>